<dbReference type="Gene3D" id="3.30.420.10">
    <property type="entry name" value="Ribonuclease H-like superfamily/Ribonuclease H"/>
    <property type="match status" value="1"/>
</dbReference>
<organism evidence="2 3">
    <name type="scientific">Mucuna pruriens</name>
    <name type="common">Velvet bean</name>
    <name type="synonym">Dolichos pruriens</name>
    <dbReference type="NCBI Taxonomy" id="157652"/>
    <lineage>
        <taxon>Eukaryota</taxon>
        <taxon>Viridiplantae</taxon>
        <taxon>Streptophyta</taxon>
        <taxon>Embryophyta</taxon>
        <taxon>Tracheophyta</taxon>
        <taxon>Spermatophyta</taxon>
        <taxon>Magnoliopsida</taxon>
        <taxon>eudicotyledons</taxon>
        <taxon>Gunneridae</taxon>
        <taxon>Pentapetalae</taxon>
        <taxon>rosids</taxon>
        <taxon>fabids</taxon>
        <taxon>Fabales</taxon>
        <taxon>Fabaceae</taxon>
        <taxon>Papilionoideae</taxon>
        <taxon>50 kb inversion clade</taxon>
        <taxon>NPAAA clade</taxon>
        <taxon>indigoferoid/millettioid clade</taxon>
        <taxon>Phaseoleae</taxon>
        <taxon>Mucuna</taxon>
    </lineage>
</organism>
<feature type="domain" description="Reverse transcriptase Ty1/copia-type" evidence="1">
    <location>
        <begin position="398"/>
        <end position="481"/>
    </location>
</feature>
<dbReference type="PANTHER" id="PTHR11439:SF467">
    <property type="entry name" value="INTEGRASE CATALYTIC DOMAIN-CONTAINING PROTEIN"/>
    <property type="match status" value="1"/>
</dbReference>
<dbReference type="CDD" id="cd09272">
    <property type="entry name" value="RNase_HI_RT_Ty1"/>
    <property type="match status" value="1"/>
</dbReference>
<dbReference type="InterPro" id="IPR012337">
    <property type="entry name" value="RNaseH-like_sf"/>
</dbReference>
<dbReference type="OrthoDB" id="546098at2759"/>
<proteinExistence type="predicted"/>
<dbReference type="EMBL" id="QJKJ01001418">
    <property type="protein sequence ID" value="RDY07678.1"/>
    <property type="molecule type" value="Genomic_DNA"/>
</dbReference>
<dbReference type="GO" id="GO:0003676">
    <property type="term" value="F:nucleic acid binding"/>
    <property type="evidence" value="ECO:0007669"/>
    <property type="project" value="InterPro"/>
</dbReference>
<keyword evidence="3" id="KW-1185">Reference proteome</keyword>
<reference evidence="2" key="1">
    <citation type="submission" date="2018-05" db="EMBL/GenBank/DDBJ databases">
        <title>Draft genome of Mucuna pruriens seed.</title>
        <authorList>
            <person name="Nnadi N.E."/>
            <person name="Vos R."/>
            <person name="Hasami M.H."/>
            <person name="Devisetty U.K."/>
            <person name="Aguiy J.C."/>
        </authorList>
    </citation>
    <scope>NUCLEOTIDE SEQUENCE [LARGE SCALE GENOMIC DNA]</scope>
    <source>
        <strain evidence="2">JCA_2017</strain>
    </source>
</reference>
<accession>A0A371HY12</accession>
<feature type="non-terminal residue" evidence="2">
    <location>
        <position position="1"/>
    </location>
</feature>
<dbReference type="SUPFAM" id="SSF53098">
    <property type="entry name" value="Ribonuclease H-like"/>
    <property type="match status" value="1"/>
</dbReference>
<dbReference type="PANTHER" id="PTHR11439">
    <property type="entry name" value="GAG-POL-RELATED RETROTRANSPOSON"/>
    <property type="match status" value="1"/>
</dbReference>
<evidence type="ECO:0000259" key="1">
    <source>
        <dbReference type="Pfam" id="PF07727"/>
    </source>
</evidence>
<protein>
    <submittedName>
        <fullName evidence="2">Copia protein</fullName>
    </submittedName>
</protein>
<dbReference type="Proteomes" id="UP000257109">
    <property type="component" value="Unassembled WGS sequence"/>
</dbReference>
<dbReference type="InterPro" id="IPR013103">
    <property type="entry name" value="RVT_2"/>
</dbReference>
<gene>
    <name evidence="2" type="primary">GIP</name>
    <name evidence="2" type="ORF">CR513_08176</name>
</gene>
<comment type="caution">
    <text evidence="2">The sequence shown here is derived from an EMBL/GenBank/DDBJ whole genome shotgun (WGS) entry which is preliminary data.</text>
</comment>
<dbReference type="InterPro" id="IPR036397">
    <property type="entry name" value="RNaseH_sf"/>
</dbReference>
<evidence type="ECO:0000313" key="2">
    <source>
        <dbReference type="EMBL" id="RDY07678.1"/>
    </source>
</evidence>
<sequence length="684" mass="80204">MKHTRRKLNYDYPNVEWNEFQGLKGSRSDSTRLYEFDLVLQVEKPILTLDNLQEVEIEKWKHSSRMCLMIMKRLISEEFWGFILRVKGRENIREYIMEMSNLAEKFKLVKLELGEDLIEERLQRAKTKSAHFALTSQNKKRKNIKGVAEGFMEWITNFITFIDDYSKYDYLSLINEKSLDIFKSFKLKLNFNLERKLKPSNLIVVVNTMVDMTECGIILQYIMPDKPSMNGVAERRNWTLKDMILFETGNARILEEVEFGKEGNIRTIVFEEEFVNNIGQVLMPIIVQETTPVIRDNVQTIVPDIVLEQDYDETLPQTPIEQPQQPQEMSLRRSIKERRHAIPDDYIVFLQENEDGIGLIEDDLINFYQTMQSSNSQKWIDAMKDELESMQDNDVWDLVNYLKARLLDKGFTQKEGIDYKETFSSVSSKDSFRIVMTLVAHFDLELHQMDVKTVFINGDINETIYMMQPKNFVSNQSKSMRFDMKDSKPGDIPIAKADRFSLKYLSDLGMQHWKAIKRVMCYLRRTKGHMVTYQKFEDLEIIRFFDSDFAECQDSKRSTSGYIYMLTRGAISWKFVKRTLIAPSTMVVEFVACFEASDHGIWLRTFVTSLLVVDGIERPLKIYCDNNSAVLYFNNNKSSTKSKFIDINFLIVKERVQNKQISIKYIGTSFMLAYPLTKALIPKK</sequence>
<evidence type="ECO:0000313" key="3">
    <source>
        <dbReference type="Proteomes" id="UP000257109"/>
    </source>
</evidence>
<dbReference type="Pfam" id="PF07727">
    <property type="entry name" value="RVT_2"/>
    <property type="match status" value="1"/>
</dbReference>
<dbReference type="AlphaFoldDB" id="A0A371HY12"/>
<name>A0A371HY12_MUCPR</name>